<keyword evidence="3" id="KW-1185">Reference proteome</keyword>
<dbReference type="EMBL" id="NMUH01000851">
    <property type="protein sequence ID" value="MQL85798.1"/>
    <property type="molecule type" value="Genomic_DNA"/>
</dbReference>
<name>A0A843UQP4_COLES</name>
<dbReference type="SMR" id="A0A843UQP4"/>
<feature type="region of interest" description="Disordered" evidence="1">
    <location>
        <begin position="66"/>
        <end position="102"/>
    </location>
</feature>
<dbReference type="PANTHER" id="PTHR33924:SF5">
    <property type="entry name" value="CATION-TRANSPORTING ATPASE"/>
    <property type="match status" value="1"/>
</dbReference>
<dbReference type="AlphaFoldDB" id="A0A843UQP4"/>
<comment type="caution">
    <text evidence="2">The sequence shown here is derived from an EMBL/GenBank/DDBJ whole genome shotgun (WGS) entry which is preliminary data.</text>
</comment>
<evidence type="ECO:0000256" key="1">
    <source>
        <dbReference type="SAM" id="MobiDB-lite"/>
    </source>
</evidence>
<reference evidence="2" key="1">
    <citation type="submission" date="2017-07" db="EMBL/GenBank/DDBJ databases">
        <title>Taro Niue Genome Assembly and Annotation.</title>
        <authorList>
            <person name="Atibalentja N."/>
            <person name="Keating K."/>
            <person name="Fields C.J."/>
        </authorList>
    </citation>
    <scope>NUCLEOTIDE SEQUENCE</scope>
    <source>
        <strain evidence="2">Niue_2</strain>
        <tissue evidence="2">Leaf</tissue>
    </source>
</reference>
<feature type="compositionally biased region" description="Low complexity" evidence="1">
    <location>
        <begin position="1"/>
        <end position="14"/>
    </location>
</feature>
<accession>A0A843UQP4</accession>
<feature type="region of interest" description="Disordered" evidence="1">
    <location>
        <begin position="1"/>
        <end position="36"/>
    </location>
</feature>
<feature type="region of interest" description="Disordered" evidence="1">
    <location>
        <begin position="298"/>
        <end position="317"/>
    </location>
</feature>
<dbReference type="PANTHER" id="PTHR33924">
    <property type="entry name" value="CATION-TRANSPORTING ATPASE"/>
    <property type="match status" value="1"/>
</dbReference>
<dbReference type="OrthoDB" id="1930341at2759"/>
<proteinExistence type="predicted"/>
<organism evidence="2 3">
    <name type="scientific">Colocasia esculenta</name>
    <name type="common">Wild taro</name>
    <name type="synonym">Arum esculentum</name>
    <dbReference type="NCBI Taxonomy" id="4460"/>
    <lineage>
        <taxon>Eukaryota</taxon>
        <taxon>Viridiplantae</taxon>
        <taxon>Streptophyta</taxon>
        <taxon>Embryophyta</taxon>
        <taxon>Tracheophyta</taxon>
        <taxon>Spermatophyta</taxon>
        <taxon>Magnoliopsida</taxon>
        <taxon>Liliopsida</taxon>
        <taxon>Araceae</taxon>
        <taxon>Aroideae</taxon>
        <taxon>Colocasieae</taxon>
        <taxon>Colocasia</taxon>
    </lineage>
</organism>
<protein>
    <submittedName>
        <fullName evidence="2">Uncharacterized protein</fullName>
    </submittedName>
</protein>
<feature type="region of interest" description="Disordered" evidence="1">
    <location>
        <begin position="186"/>
        <end position="205"/>
    </location>
</feature>
<evidence type="ECO:0000313" key="3">
    <source>
        <dbReference type="Proteomes" id="UP000652761"/>
    </source>
</evidence>
<feature type="compositionally biased region" description="Basic and acidic residues" evidence="1">
    <location>
        <begin position="78"/>
        <end position="87"/>
    </location>
</feature>
<evidence type="ECO:0000313" key="2">
    <source>
        <dbReference type="EMBL" id="MQL85798.1"/>
    </source>
</evidence>
<gene>
    <name evidence="2" type="ORF">Taro_018322</name>
</gene>
<dbReference type="Proteomes" id="UP000652761">
    <property type="component" value="Unassembled WGS sequence"/>
</dbReference>
<sequence length="570" mass="62190">MDLDSSSCSPRSSPKVGERRNIGEDLDAGTELGPKRIKMRDLESVLYIEGTKTHNSECRKAKETMDELCSTDGNGKSKNVEHPESVHSYEQQPSIGGPATSPPSISAACLSLGLVGSSHSPVSKSCVASSTQKSDAVKPTFLEGIDGERNISVKSSRGFDLDLNATDHAGVEYNPFHPYKKLGHTIPTDPSECGSTTGPLEESESLRKWKEMKQNGFLSSSHGGIPSAPKQHGRQSKKRKEDEPKRKVDATKGETASRFTRIAAPSGLLSGLNPGIINHVRNRKQVHSIIEAIVRSETSDEQIHNESQKRNEEVDRKANRFNVPSSIFSFSVPECSIGTSGLDMAEGKYHHGSVSSHLTSGSEHDNLTLKLSSAGTMASENASCMSSGYISGSQDNVSALSFEAATVASQWLQLLYQDVRGRLAALRRSRKRVRNVIQKELPYLLSAELSSTQDKKPCLWQSIDAGSSNQGTSFMHVRKWKSLFSQMDKSLSEEGKHLERVLDQVKGMQMQCEKGLKSVNEDCLPLMGSSHEARLKQEEALQGEFAVRAAAASIYSTCNLLMTSENVPCF</sequence>
<feature type="region of interest" description="Disordered" evidence="1">
    <location>
        <begin position="216"/>
        <end position="256"/>
    </location>
</feature>
<feature type="compositionally biased region" description="Basic and acidic residues" evidence="1">
    <location>
        <begin position="239"/>
        <end position="252"/>
    </location>
</feature>